<comment type="caution">
    <text evidence="4">The sequence shown here is derived from an EMBL/GenBank/DDBJ whole genome shotgun (WGS) entry which is preliminary data.</text>
</comment>
<dbReference type="PANTHER" id="PTHR40465:SF1">
    <property type="entry name" value="DUF6534 DOMAIN-CONTAINING PROTEIN"/>
    <property type="match status" value="1"/>
</dbReference>
<name>A0A0W0FJ66_MONRR</name>
<feature type="compositionally biased region" description="Basic and acidic residues" evidence="1">
    <location>
        <begin position="12"/>
        <end position="21"/>
    </location>
</feature>
<evidence type="ECO:0000313" key="4">
    <source>
        <dbReference type="EMBL" id="KTB36365.1"/>
    </source>
</evidence>
<dbReference type="AlphaFoldDB" id="A0A0W0FJ66"/>
<keyword evidence="2" id="KW-0472">Membrane</keyword>
<protein>
    <recommendedName>
        <fullName evidence="3">DUF6534 domain-containing protein</fullName>
    </recommendedName>
</protein>
<dbReference type="InterPro" id="IPR045339">
    <property type="entry name" value="DUF6534"/>
</dbReference>
<feature type="compositionally biased region" description="Basic and acidic residues" evidence="1">
    <location>
        <begin position="212"/>
        <end position="222"/>
    </location>
</feature>
<dbReference type="CDD" id="cd21037">
    <property type="entry name" value="MLKL_NTD"/>
    <property type="match status" value="1"/>
</dbReference>
<keyword evidence="2" id="KW-1133">Transmembrane helix</keyword>
<dbReference type="InterPro" id="IPR059179">
    <property type="entry name" value="MLKL-like_MCAfunc"/>
</dbReference>
<reference evidence="4 5" key="1">
    <citation type="submission" date="2015-12" db="EMBL/GenBank/DDBJ databases">
        <title>Draft genome sequence of Moniliophthora roreri, the causal agent of frosty pod rot of cacao.</title>
        <authorList>
            <person name="Aime M.C."/>
            <person name="Diaz-Valderrama J.R."/>
            <person name="Kijpornyongpan T."/>
            <person name="Phillips-Mora W."/>
        </authorList>
    </citation>
    <scope>NUCLEOTIDE SEQUENCE [LARGE SCALE GENOMIC DNA]</scope>
    <source>
        <strain evidence="4 5">MCA 2952</strain>
    </source>
</reference>
<feature type="region of interest" description="Disordered" evidence="1">
    <location>
        <begin position="212"/>
        <end position="256"/>
    </location>
</feature>
<accession>A0A0W0FJ66</accession>
<gene>
    <name evidence="4" type="ORF">WG66_11054</name>
</gene>
<keyword evidence="2" id="KW-0812">Transmembrane</keyword>
<dbReference type="eggNOG" id="ENOG502T1UC">
    <property type="taxonomic scope" value="Eukaryota"/>
</dbReference>
<dbReference type="GO" id="GO:0007166">
    <property type="term" value="P:cell surface receptor signaling pathway"/>
    <property type="evidence" value="ECO:0007669"/>
    <property type="project" value="InterPro"/>
</dbReference>
<dbReference type="Proteomes" id="UP000054988">
    <property type="component" value="Unassembled WGS sequence"/>
</dbReference>
<feature type="transmembrane region" description="Helical" evidence="2">
    <location>
        <begin position="372"/>
        <end position="394"/>
    </location>
</feature>
<feature type="domain" description="DUF6534" evidence="3">
    <location>
        <begin position="345"/>
        <end position="426"/>
    </location>
</feature>
<evidence type="ECO:0000259" key="3">
    <source>
        <dbReference type="Pfam" id="PF20152"/>
    </source>
</evidence>
<feature type="region of interest" description="Disordered" evidence="1">
    <location>
        <begin position="1"/>
        <end position="21"/>
    </location>
</feature>
<dbReference type="EMBL" id="LATX01001909">
    <property type="protein sequence ID" value="KTB36365.1"/>
    <property type="molecule type" value="Genomic_DNA"/>
</dbReference>
<proteinExistence type="predicted"/>
<evidence type="ECO:0000313" key="5">
    <source>
        <dbReference type="Proteomes" id="UP000054988"/>
    </source>
</evidence>
<feature type="transmembrane region" description="Helical" evidence="2">
    <location>
        <begin position="400"/>
        <end position="420"/>
    </location>
</feature>
<dbReference type="InterPro" id="IPR036537">
    <property type="entry name" value="Adaptor_Cbl_N_dom_sf"/>
</dbReference>
<dbReference type="PANTHER" id="PTHR40465">
    <property type="entry name" value="CHROMOSOME 1, WHOLE GENOME SHOTGUN SEQUENCE"/>
    <property type="match status" value="1"/>
</dbReference>
<feature type="transmembrane region" description="Helical" evidence="2">
    <location>
        <begin position="336"/>
        <end position="360"/>
    </location>
</feature>
<organism evidence="4 5">
    <name type="scientific">Moniliophthora roreri</name>
    <name type="common">Frosty pod rot fungus</name>
    <name type="synonym">Monilia roreri</name>
    <dbReference type="NCBI Taxonomy" id="221103"/>
    <lineage>
        <taxon>Eukaryota</taxon>
        <taxon>Fungi</taxon>
        <taxon>Dikarya</taxon>
        <taxon>Basidiomycota</taxon>
        <taxon>Agaricomycotina</taxon>
        <taxon>Agaricomycetes</taxon>
        <taxon>Agaricomycetidae</taxon>
        <taxon>Agaricales</taxon>
        <taxon>Marasmiineae</taxon>
        <taxon>Marasmiaceae</taxon>
        <taxon>Moniliophthora</taxon>
    </lineage>
</organism>
<sequence length="426" mass="46836">MTAAAPAVPQCKNEDTPRIETKSKHGKRLAMAADISMTVLTSLKEASLSAPIPYVGIACALALEIATAAQGANDNKDAFKRLAYDSCSLVMQIKTVCEDLSTAKEKWIPEKGGVDEKGAQDQCDAMLSPMLHKHLEVLKETLTEIRDFAKHRANRGYWKRYFASKSDLGKIQEFRERVRQALDVFGIQSHITVRETMDRIAHRQESIHDELKNWGSVRRDSPEPISPVDDEKAKNPFARASSTEPSPPSPDSTSPVSFEDAFKGLLASGTIHGTVTFNNIKGDSNVTTNNVNNSSTNCGNVYYHTSFHPLGSYGKGTTAQMLKLQSFAKFRDEVHWLFTLGLALSCMVDILITGSLFFLLQTSRGDAGNLNVVIDTLILYTFETGSITAAATIVSMICWIAMPTNLIFMGLHFVIGKLYANSFLVT</sequence>
<evidence type="ECO:0000256" key="1">
    <source>
        <dbReference type="SAM" id="MobiDB-lite"/>
    </source>
</evidence>
<dbReference type="Pfam" id="PF20152">
    <property type="entry name" value="DUF6534"/>
    <property type="match status" value="1"/>
</dbReference>
<dbReference type="Gene3D" id="1.20.930.20">
    <property type="entry name" value="Adaptor protein Cbl, N-terminal domain"/>
    <property type="match status" value="1"/>
</dbReference>
<evidence type="ECO:0000256" key="2">
    <source>
        <dbReference type="SAM" id="Phobius"/>
    </source>
</evidence>